<reference evidence="2 3" key="1">
    <citation type="submission" date="2024-05" db="EMBL/GenBank/DDBJ databases">
        <authorList>
            <person name="Duchaud E."/>
        </authorList>
    </citation>
    <scope>NUCLEOTIDE SEQUENCE [LARGE SCALE GENOMIC DNA]</scope>
    <source>
        <strain evidence="2">Ena-SAMPLE-TAB-13-05-2024-13:56:06:370-140308</strain>
    </source>
</reference>
<dbReference type="EMBL" id="CAXJIO010000011">
    <property type="protein sequence ID" value="CAL2102668.1"/>
    <property type="molecule type" value="Genomic_DNA"/>
</dbReference>
<organism evidence="2 3">
    <name type="scientific">Tenacibaculum polynesiense</name>
    <dbReference type="NCBI Taxonomy" id="3137857"/>
    <lineage>
        <taxon>Bacteria</taxon>
        <taxon>Pseudomonadati</taxon>
        <taxon>Bacteroidota</taxon>
        <taxon>Flavobacteriia</taxon>
        <taxon>Flavobacteriales</taxon>
        <taxon>Flavobacteriaceae</taxon>
        <taxon>Tenacibaculum</taxon>
    </lineage>
</organism>
<keyword evidence="1" id="KW-0732">Signal</keyword>
<evidence type="ECO:0000313" key="3">
    <source>
        <dbReference type="Proteomes" id="UP001497527"/>
    </source>
</evidence>
<dbReference type="Proteomes" id="UP001497527">
    <property type="component" value="Unassembled WGS sequence"/>
</dbReference>
<feature type="chain" id="PRO_5046575715" description="DUF4382 domain-containing protein" evidence="1">
    <location>
        <begin position="24"/>
        <end position="171"/>
    </location>
</feature>
<accession>A0ABP1EW62</accession>
<feature type="signal peptide" evidence="1">
    <location>
        <begin position="1"/>
        <end position="23"/>
    </location>
</feature>
<dbReference type="RefSeq" id="WP_348716211.1">
    <property type="nucleotide sequence ID" value="NZ_CAXJIO010000011.1"/>
</dbReference>
<name>A0ABP1EW62_9FLAO</name>
<evidence type="ECO:0008006" key="4">
    <source>
        <dbReference type="Google" id="ProtNLM"/>
    </source>
</evidence>
<evidence type="ECO:0000256" key="1">
    <source>
        <dbReference type="SAM" id="SignalP"/>
    </source>
</evidence>
<comment type="caution">
    <text evidence="2">The sequence shown here is derived from an EMBL/GenBank/DDBJ whole genome shotgun (WGS) entry which is preliminary data.</text>
</comment>
<sequence>MKKSIYIKLFSILFLGLMFTSCDQDQDLEEIPRENSSKAVIKEASVTVTEGNSPSFTIVQENLVEERFDAQEFFAWVSGQIGVRVVGGTAIEGQDFVFNVPTIHQVSVFLLQDGYYYGYDASVNLEHVVNNLITIVDDGNAEGEETIELQFFPVGLAGVLINDTLTVTIND</sequence>
<proteinExistence type="predicted"/>
<gene>
    <name evidence="2" type="ORF">T190423A01A_20419</name>
</gene>
<evidence type="ECO:0000313" key="2">
    <source>
        <dbReference type="EMBL" id="CAL2102668.1"/>
    </source>
</evidence>
<dbReference type="PROSITE" id="PS51257">
    <property type="entry name" value="PROKAR_LIPOPROTEIN"/>
    <property type="match status" value="1"/>
</dbReference>
<protein>
    <recommendedName>
        <fullName evidence="4">DUF4382 domain-containing protein</fullName>
    </recommendedName>
</protein>
<keyword evidence="3" id="KW-1185">Reference proteome</keyword>